<gene>
    <name evidence="4" type="ORF">SCF082_LOCUS48514</name>
</gene>
<dbReference type="Gene3D" id="3.40.50.1000">
    <property type="entry name" value="HAD superfamily/HAD-like"/>
    <property type="match status" value="1"/>
</dbReference>
<organism evidence="4 5">
    <name type="scientific">Durusdinium trenchii</name>
    <dbReference type="NCBI Taxonomy" id="1381693"/>
    <lineage>
        <taxon>Eukaryota</taxon>
        <taxon>Sar</taxon>
        <taxon>Alveolata</taxon>
        <taxon>Dinophyceae</taxon>
        <taxon>Suessiales</taxon>
        <taxon>Symbiodiniaceae</taxon>
        <taxon>Durusdinium</taxon>
    </lineage>
</organism>
<dbReference type="InterPro" id="IPR009097">
    <property type="entry name" value="Cyclic_Pdiesterase"/>
</dbReference>
<feature type="region of interest" description="Disordered" evidence="1">
    <location>
        <begin position="107"/>
        <end position="142"/>
    </location>
</feature>
<proteinExistence type="predicted"/>
<dbReference type="PANTHER" id="PTHR46729:SF1">
    <property type="entry name" value="LEUKOCYTE RECEPTOR CLUSTER MEMBER 9"/>
    <property type="match status" value="1"/>
</dbReference>
<dbReference type="Pfam" id="PF04457">
    <property type="entry name" value="MJ1316"/>
    <property type="match status" value="1"/>
</dbReference>
<dbReference type="InterPro" id="IPR023214">
    <property type="entry name" value="HAD_sf"/>
</dbReference>
<sequence length="1073" mass="121698">MRTARDVINRVTHDYELPSKAFRVGYLDRFLGIVEKRLTDLNFADDIATLSHLEAAIPQTRIMYLKYKYRVVWDRREQHQRFDDVFGSFPENNNTTIRDIVAADPYGEEDEARDDAQEQEAREGDQQEALRHAAQREQLQQREAADRPNFFVCCRILGGKTKRLIQAIQDADPTLQQGRIDIERLHVTLLTLRLRNELEVERAKEALQQFDLESVVHPDKPLRLKGFSSFRGRVLYVCVDDETDSYTTICTLHECLRNHMIARLGIQSWKGQSHERFTPHITVSKLSRAMTRQGQFINEIMFARHKNVELGSFRVRGLHLCVMQAPQLEHHFYEVKGSVFSTSKSLVFENPALGHLARRDLEHPRAQDGGLRPELDAIRVTQRLREMAHVVEDPVAMIVAFRGLGAAAKRRAVDALVQETAGVVVKDAAQLRELPSWLANPGFVRGSVVVVDAPLAQRWELDGLALLAHVCNCQLEIRRFVEHDFTEPSVACSPKSMRFLRNLEEDPRETIERVQGTALLEGSTRLGLAEGDREQLHVFDLDRTLLNTAERPSNHAHRNMFFALPESLDPALDDQVTEGPAFERFQELDRSECAVVVLTARSEGLRTEVERILQAKGCFRYDGLHMHPPGKSTGAAFKCDTMQQLVSCRKYQKVVFYDDDTETLRNMEDTLANHCSGVRFQVVDAKSMHRRQANQGTTVFERCRETLVHRAAALTSSSPDEVLCVTFGSQVYGKVSCDFDVCVVVPAQENAEPPSMLKALYSSDVERGSFFAQGIKVKDSHFAMRAICPRISMLLEDVHTGKEIEIDVVAAQVNVQQFQQLKDEITTRGGLPTSRTLQSCMDHSDCVETRNSLSGVYFAAKLVEALAEHGASLEAFRYLQHRAVELLECAGLRGRHFQMIRTFQLAMILEKFFASRPANTRWRSFCKFVGSELAEEEWTDLIRGVRDVAYAECNLIFAPRMRELFRAAACGKEDSFRMFTTGYLHCVLSVTSSRPWKTTILLNAGLPRVIRTLIKEAGDVVPKGTGQVHWLASGKQWRAKIEIRLPATSTASADLIHQNLVLRPEDKLDVDLF</sequence>
<feature type="compositionally biased region" description="Basic and acidic residues" evidence="1">
    <location>
        <begin position="114"/>
        <end position="142"/>
    </location>
</feature>
<dbReference type="Proteomes" id="UP001642464">
    <property type="component" value="Unassembled WGS sequence"/>
</dbReference>
<dbReference type="Gene3D" id="3.90.1140.10">
    <property type="entry name" value="Cyclic phosphodiesterase"/>
    <property type="match status" value="1"/>
</dbReference>
<dbReference type="InterPro" id="IPR040459">
    <property type="entry name" value="MJ1316"/>
</dbReference>
<evidence type="ECO:0000256" key="1">
    <source>
        <dbReference type="SAM" id="MobiDB-lite"/>
    </source>
</evidence>
<evidence type="ECO:0000259" key="3">
    <source>
        <dbReference type="Pfam" id="PF10469"/>
    </source>
</evidence>
<evidence type="ECO:0000259" key="2">
    <source>
        <dbReference type="Pfam" id="PF04457"/>
    </source>
</evidence>
<dbReference type="InterPro" id="IPR019510">
    <property type="entry name" value="AKAP7-like_phosphoesterase"/>
</dbReference>
<evidence type="ECO:0000313" key="4">
    <source>
        <dbReference type="EMBL" id="CAK9103903.1"/>
    </source>
</evidence>
<keyword evidence="5" id="KW-1185">Reference proteome</keyword>
<name>A0ABP0RU56_9DINO</name>
<comment type="caution">
    <text evidence="4">The sequence shown here is derived from an EMBL/GenBank/DDBJ whole genome shotgun (WGS) entry which is preliminary data.</text>
</comment>
<dbReference type="EMBL" id="CAXAMM010042272">
    <property type="protein sequence ID" value="CAK9103903.1"/>
    <property type="molecule type" value="Genomic_DNA"/>
</dbReference>
<feature type="domain" description="MJ1316 RNA cyclic group end recognition" evidence="2">
    <location>
        <begin position="1"/>
        <end position="75"/>
    </location>
</feature>
<keyword evidence="4" id="KW-0675">Receptor</keyword>
<dbReference type="SUPFAM" id="SSF55144">
    <property type="entry name" value="LigT-like"/>
    <property type="match status" value="1"/>
</dbReference>
<reference evidence="4 5" key="1">
    <citation type="submission" date="2024-02" db="EMBL/GenBank/DDBJ databases">
        <authorList>
            <person name="Chen Y."/>
            <person name="Shah S."/>
            <person name="Dougan E. K."/>
            <person name="Thang M."/>
            <person name="Chan C."/>
        </authorList>
    </citation>
    <scope>NUCLEOTIDE SEQUENCE [LARGE SCALE GENOMIC DNA]</scope>
</reference>
<dbReference type="InterPro" id="IPR042653">
    <property type="entry name" value="Leng9"/>
</dbReference>
<protein>
    <submittedName>
        <fullName evidence="4">Leukocyte receptor cluster member 9</fullName>
    </submittedName>
</protein>
<dbReference type="Pfam" id="PF10469">
    <property type="entry name" value="AKAP7_NLS"/>
    <property type="match status" value="1"/>
</dbReference>
<accession>A0ABP0RU56</accession>
<feature type="domain" description="A-kinase anchor protein 7-like phosphoesterase" evidence="3">
    <location>
        <begin position="148"/>
        <end position="339"/>
    </location>
</feature>
<evidence type="ECO:0000313" key="5">
    <source>
        <dbReference type="Proteomes" id="UP001642464"/>
    </source>
</evidence>
<dbReference type="PANTHER" id="PTHR46729">
    <property type="entry name" value="LEUKOCYTE RECEPTOR CLUSTER MEMBER 9"/>
    <property type="match status" value="1"/>
</dbReference>